<dbReference type="InterPro" id="IPR011009">
    <property type="entry name" value="Kinase-like_dom_sf"/>
</dbReference>
<feature type="compositionally biased region" description="Basic and acidic residues" evidence="8">
    <location>
        <begin position="375"/>
        <end position="394"/>
    </location>
</feature>
<evidence type="ECO:0000256" key="5">
    <source>
        <dbReference type="ARBA" id="ARBA00022777"/>
    </source>
</evidence>
<feature type="compositionally biased region" description="Acidic residues" evidence="8">
    <location>
        <begin position="501"/>
        <end position="517"/>
    </location>
</feature>
<evidence type="ECO:0000259" key="9">
    <source>
        <dbReference type="PROSITE" id="PS50011"/>
    </source>
</evidence>
<reference evidence="10 11" key="1">
    <citation type="submission" date="2018-11" db="EMBL/GenBank/DDBJ databases">
        <title>Sequencing the genomes of 1000 actinobacteria strains.</title>
        <authorList>
            <person name="Klenk H.-P."/>
        </authorList>
    </citation>
    <scope>NUCLEOTIDE SEQUENCE [LARGE SCALE GENOMIC DNA]</scope>
    <source>
        <strain evidence="10 11">DSM 12652</strain>
    </source>
</reference>
<dbReference type="Gene3D" id="2.60.120.260">
    <property type="entry name" value="Galactose-binding domain-like"/>
    <property type="match status" value="1"/>
</dbReference>
<keyword evidence="6" id="KW-0067">ATP-binding</keyword>
<keyword evidence="4" id="KW-0547">Nucleotide-binding</keyword>
<dbReference type="PANTHER" id="PTHR43289:SF6">
    <property type="entry name" value="SERINE_THREONINE-PROTEIN KINASE NEKL-3"/>
    <property type="match status" value="1"/>
</dbReference>
<dbReference type="AlphaFoldDB" id="A0A3N2CZD8"/>
<name>A0A3N2CZD8_9ACTN</name>
<evidence type="ECO:0000256" key="2">
    <source>
        <dbReference type="ARBA" id="ARBA00022527"/>
    </source>
</evidence>
<dbReference type="SUPFAM" id="SSF56112">
    <property type="entry name" value="Protein kinase-like (PK-like)"/>
    <property type="match status" value="1"/>
</dbReference>
<feature type="region of interest" description="Disordered" evidence="8">
    <location>
        <begin position="276"/>
        <end position="442"/>
    </location>
</feature>
<proteinExistence type="predicted"/>
<gene>
    <name evidence="10" type="ORF">EDD33_3810</name>
</gene>
<dbReference type="OrthoDB" id="9786339at2"/>
<evidence type="ECO:0000256" key="3">
    <source>
        <dbReference type="ARBA" id="ARBA00022679"/>
    </source>
</evidence>
<evidence type="ECO:0000256" key="6">
    <source>
        <dbReference type="ARBA" id="ARBA00022840"/>
    </source>
</evidence>
<evidence type="ECO:0000313" key="10">
    <source>
        <dbReference type="EMBL" id="ROR92909.1"/>
    </source>
</evidence>
<dbReference type="EC" id="2.7.11.1" evidence="1"/>
<dbReference type="GO" id="GO:0004674">
    <property type="term" value="F:protein serine/threonine kinase activity"/>
    <property type="evidence" value="ECO:0007669"/>
    <property type="project" value="UniProtKB-KW"/>
</dbReference>
<dbReference type="PANTHER" id="PTHR43289">
    <property type="entry name" value="MITOGEN-ACTIVATED PROTEIN KINASE KINASE KINASE 20-RELATED"/>
    <property type="match status" value="1"/>
</dbReference>
<dbReference type="EMBL" id="RKHO01000001">
    <property type="protein sequence ID" value="ROR92909.1"/>
    <property type="molecule type" value="Genomic_DNA"/>
</dbReference>
<keyword evidence="5" id="KW-0418">Kinase</keyword>
<dbReference type="PROSITE" id="PS50011">
    <property type="entry name" value="PROTEIN_KINASE_DOM"/>
    <property type="match status" value="1"/>
</dbReference>
<sequence length="645" mass="67902">MTTGSHGAGTLLAGRYRFEDLLTEHAGAHFWRATDTVLARSVAIHAVPSDDPRARSLMEAARLSATVNDSHLLRVLDADDDGELAWVVNEWGEGLSLDLMLQRGVLAPERAAWLTREVAEAVAAGHRQGVAHGRLNPEAVLVTHAGGVKLIGYVVDASLHPPVTGDPLYGALDERRADVVNLGALLFASLTGRWPGVAPSTVPAPPGESHRPLRPRQVRAGVPRVLDAICDQVLQPEGSHHVHLTTAHEVAAALADFTGGVGAVEPVALAAMHAEPTVAVPAPTDDPTDNGRDDTGDEPTRAVPDPRQEPPEDPEATQLSEAVPHGRPGPAMEHTALHREPLESPDSLRPMQAPDVVPPPPPFEDSPERPLFSTTERRVPAGAAAHHEPTERWDTPTGSHRAASHTGSHQTATHGGGSGSGPESWLFTDSDPAPAQGNGHEGRGWLRTAVVVGVVLVTLVAMAVAFTLGRQDGSVLSGITGGDDDPTQASQTPSQRLEVASVEDFDPEGDPSDENPEEAPAAIDGDPATAWTTVTYRNRPDLGGLKAGVGLMLDLGEDREVGSVTVRFASSPTSFEVYAAPRGVTAFPTAVSEMDRVATRDAAPARAAVELDPRPSTRYLLVWLTELPPADGGYQGAIAEIAVRS</sequence>
<dbReference type="Gene3D" id="1.10.510.10">
    <property type="entry name" value="Transferase(Phosphotransferase) domain 1"/>
    <property type="match status" value="1"/>
</dbReference>
<keyword evidence="2" id="KW-0723">Serine/threonine-protein kinase</keyword>
<dbReference type="InterPro" id="IPR008979">
    <property type="entry name" value="Galactose-bd-like_sf"/>
</dbReference>
<dbReference type="GO" id="GO:0005524">
    <property type="term" value="F:ATP binding"/>
    <property type="evidence" value="ECO:0007669"/>
    <property type="project" value="UniProtKB-KW"/>
</dbReference>
<dbReference type="SUPFAM" id="SSF49785">
    <property type="entry name" value="Galactose-binding domain-like"/>
    <property type="match status" value="1"/>
</dbReference>
<dbReference type="Proteomes" id="UP000281738">
    <property type="component" value="Unassembled WGS sequence"/>
</dbReference>
<feature type="domain" description="Protein kinase" evidence="9">
    <location>
        <begin position="1"/>
        <end position="251"/>
    </location>
</feature>
<keyword evidence="11" id="KW-1185">Reference proteome</keyword>
<feature type="region of interest" description="Disordered" evidence="8">
    <location>
        <begin position="473"/>
        <end position="527"/>
    </location>
</feature>
<dbReference type="Gene3D" id="3.30.200.20">
    <property type="entry name" value="Phosphorylase Kinase, domain 1"/>
    <property type="match status" value="1"/>
</dbReference>
<dbReference type="SMART" id="SM00220">
    <property type="entry name" value="S_TKc"/>
    <property type="match status" value="1"/>
</dbReference>
<dbReference type="RefSeq" id="WP_123392611.1">
    <property type="nucleotide sequence ID" value="NZ_RKHO01000001.1"/>
</dbReference>
<dbReference type="InterPro" id="IPR000719">
    <property type="entry name" value="Prot_kinase_dom"/>
</dbReference>
<evidence type="ECO:0000256" key="8">
    <source>
        <dbReference type="SAM" id="MobiDB-lite"/>
    </source>
</evidence>
<evidence type="ECO:0000256" key="1">
    <source>
        <dbReference type="ARBA" id="ARBA00012513"/>
    </source>
</evidence>
<comment type="caution">
    <text evidence="10">The sequence shown here is derived from an EMBL/GenBank/DDBJ whole genome shotgun (WGS) entry which is preliminary data.</text>
</comment>
<keyword evidence="7" id="KW-0675">Receptor</keyword>
<evidence type="ECO:0000256" key="7">
    <source>
        <dbReference type="ARBA" id="ARBA00023170"/>
    </source>
</evidence>
<keyword evidence="3" id="KW-0808">Transferase</keyword>
<evidence type="ECO:0000256" key="4">
    <source>
        <dbReference type="ARBA" id="ARBA00022741"/>
    </source>
</evidence>
<protein>
    <recommendedName>
        <fullName evidence="1">non-specific serine/threonine protein kinase</fullName>
        <ecNumber evidence="1">2.7.11.1</ecNumber>
    </recommendedName>
</protein>
<accession>A0A3N2CZD8</accession>
<evidence type="ECO:0000313" key="11">
    <source>
        <dbReference type="Proteomes" id="UP000281738"/>
    </source>
</evidence>
<dbReference type="CDD" id="cd13973">
    <property type="entry name" value="PK_MviN-like"/>
    <property type="match status" value="1"/>
</dbReference>
<organism evidence="10 11">
    <name type="scientific">Nocardioides aurantiacus</name>
    <dbReference type="NCBI Taxonomy" id="86796"/>
    <lineage>
        <taxon>Bacteria</taxon>
        <taxon>Bacillati</taxon>
        <taxon>Actinomycetota</taxon>
        <taxon>Actinomycetes</taxon>
        <taxon>Propionibacteriales</taxon>
        <taxon>Nocardioidaceae</taxon>
        <taxon>Nocardioides</taxon>
    </lineage>
</organism>
<feature type="compositionally biased region" description="Basic and acidic residues" evidence="8">
    <location>
        <begin position="289"/>
        <end position="310"/>
    </location>
</feature>